<dbReference type="InterPro" id="IPR017502">
    <property type="entry name" value="Sortase_SrtB_target"/>
</dbReference>
<dbReference type="Proteomes" id="UP001291930">
    <property type="component" value="Unassembled WGS sequence"/>
</dbReference>
<comment type="caution">
    <text evidence="4">The sequence shown here is derived from an EMBL/GenBank/DDBJ whole genome shotgun (WGS) entry which is preliminary data.</text>
</comment>
<evidence type="ECO:0000256" key="3">
    <source>
        <dbReference type="SAM" id="SignalP"/>
    </source>
</evidence>
<keyword evidence="3" id="KW-0732">Signal</keyword>
<gene>
    <name evidence="4" type="ORF">U2I54_04545</name>
</gene>
<sequence>MERKRLFLLLSILVMCLSMPVISKAAESQDYQSNGQISFFGKYVNPDPGEPSEPGSSSETGGSHSGGNSASGGKDPGHALEKIPQTGDTSHLSIRILGLLFTVSAFLLVRKYKNMQWR</sequence>
<evidence type="ECO:0000256" key="2">
    <source>
        <dbReference type="SAM" id="Phobius"/>
    </source>
</evidence>
<keyword evidence="5" id="KW-1185">Reference proteome</keyword>
<feature type="compositionally biased region" description="Low complexity" evidence="1">
    <location>
        <begin position="52"/>
        <end position="73"/>
    </location>
</feature>
<protein>
    <submittedName>
        <fullName evidence="4">LPXTG cell wall anchor domain-containing protein</fullName>
    </submittedName>
</protein>
<feature type="chain" id="PRO_5045214413" evidence="3">
    <location>
        <begin position="26"/>
        <end position="118"/>
    </location>
</feature>
<feature type="region of interest" description="Disordered" evidence="1">
    <location>
        <begin position="42"/>
        <end position="86"/>
    </location>
</feature>
<evidence type="ECO:0000313" key="4">
    <source>
        <dbReference type="EMBL" id="MDZ5606392.1"/>
    </source>
</evidence>
<keyword evidence="2" id="KW-1133">Transmembrane helix</keyword>
<keyword evidence="2" id="KW-0812">Transmembrane</keyword>
<reference evidence="5" key="1">
    <citation type="submission" date="2023-11" db="EMBL/GenBank/DDBJ databases">
        <title>Genome Sequence of Bacillus pseudomycoides stain BUPM19.</title>
        <authorList>
            <person name="Farhat A."/>
        </authorList>
    </citation>
    <scope>NUCLEOTIDE SEQUENCE [LARGE SCALE GENOMIC DNA]</scope>
    <source>
        <strain evidence="5">BUPM19</strain>
    </source>
</reference>
<evidence type="ECO:0000256" key="1">
    <source>
        <dbReference type="SAM" id="MobiDB-lite"/>
    </source>
</evidence>
<dbReference type="EMBL" id="JAXOVW010000006">
    <property type="protein sequence ID" value="MDZ5606392.1"/>
    <property type="molecule type" value="Genomic_DNA"/>
</dbReference>
<feature type="signal peptide" evidence="3">
    <location>
        <begin position="1"/>
        <end position="25"/>
    </location>
</feature>
<accession>A0ABU5JSI3</accession>
<proteinExistence type="predicted"/>
<keyword evidence="2" id="KW-0472">Membrane</keyword>
<dbReference type="NCBIfam" id="TIGR01167">
    <property type="entry name" value="LPXTG_anchor"/>
    <property type="match status" value="1"/>
</dbReference>
<evidence type="ECO:0000313" key="5">
    <source>
        <dbReference type="Proteomes" id="UP001291930"/>
    </source>
</evidence>
<dbReference type="RefSeq" id="WP_374216949.1">
    <property type="nucleotide sequence ID" value="NZ_JAXOVW010000006.1"/>
</dbReference>
<feature type="transmembrane region" description="Helical" evidence="2">
    <location>
        <begin position="92"/>
        <end position="109"/>
    </location>
</feature>
<dbReference type="NCBIfam" id="TIGR03063">
    <property type="entry name" value="srtB_target"/>
    <property type="match status" value="1"/>
</dbReference>
<organism evidence="4 5">
    <name type="scientific">Bacillus bingmayongensis</name>
    <dbReference type="NCBI Taxonomy" id="1150157"/>
    <lineage>
        <taxon>Bacteria</taxon>
        <taxon>Bacillati</taxon>
        <taxon>Bacillota</taxon>
        <taxon>Bacilli</taxon>
        <taxon>Bacillales</taxon>
        <taxon>Bacillaceae</taxon>
        <taxon>Bacillus</taxon>
    </lineage>
</organism>
<name>A0ABU5JSI3_9BACI</name>